<evidence type="ECO:0000313" key="3">
    <source>
        <dbReference type="EMBL" id="GLI39049.1"/>
    </source>
</evidence>
<keyword evidence="4" id="KW-1185">Reference proteome</keyword>
<evidence type="ECO:0000256" key="1">
    <source>
        <dbReference type="SAM" id="Phobius"/>
    </source>
</evidence>
<dbReference type="CDD" id="cd08168">
    <property type="entry name" value="Cytochrom_C3"/>
    <property type="match status" value="1"/>
</dbReference>
<proteinExistence type="predicted"/>
<feature type="transmembrane region" description="Helical" evidence="1">
    <location>
        <begin position="6"/>
        <end position="27"/>
    </location>
</feature>
<keyword evidence="1" id="KW-1133">Transmembrane helix</keyword>
<comment type="caution">
    <text evidence="3">The sequence shown here is derived from an EMBL/GenBank/DDBJ whole genome shotgun (WGS) entry which is preliminary data.</text>
</comment>
<keyword evidence="1" id="KW-0472">Membrane</keyword>
<evidence type="ECO:0000313" key="4">
    <source>
        <dbReference type="Proteomes" id="UP001144352"/>
    </source>
</evidence>
<dbReference type="RefSeq" id="WP_214185324.1">
    <property type="nucleotide sequence ID" value="NZ_BSDS01000002.1"/>
</dbReference>
<evidence type="ECO:0000259" key="2">
    <source>
        <dbReference type="Pfam" id="PF14522"/>
    </source>
</evidence>
<reference evidence="3" key="1">
    <citation type="submission" date="2022-12" db="EMBL/GenBank/DDBJ databases">
        <title>Reference genome sequencing for broad-spectrum identification of bacterial and archaeal isolates by mass spectrometry.</title>
        <authorList>
            <person name="Sekiguchi Y."/>
            <person name="Tourlousse D.M."/>
        </authorList>
    </citation>
    <scope>NUCLEOTIDE SEQUENCE</scope>
    <source>
        <strain evidence="3">H2</strain>
    </source>
</reference>
<gene>
    <name evidence="3" type="ORF">GHYDROH2_25500</name>
</gene>
<feature type="domain" description="Cytochrome c7-like" evidence="2">
    <location>
        <begin position="115"/>
        <end position="171"/>
    </location>
</feature>
<keyword evidence="1" id="KW-0812">Transmembrane</keyword>
<organism evidence="3 4">
    <name type="scientific">Geobacter hydrogenophilus</name>
    <dbReference type="NCBI Taxonomy" id="40983"/>
    <lineage>
        <taxon>Bacteria</taxon>
        <taxon>Pseudomonadati</taxon>
        <taxon>Thermodesulfobacteriota</taxon>
        <taxon>Desulfuromonadia</taxon>
        <taxon>Geobacterales</taxon>
        <taxon>Geobacteraceae</taxon>
        <taxon>Geobacter</taxon>
    </lineage>
</organism>
<dbReference type="Proteomes" id="UP001144352">
    <property type="component" value="Unassembled WGS sequence"/>
</dbReference>
<dbReference type="InterPro" id="IPR036280">
    <property type="entry name" value="Multihaem_cyt_sf"/>
</dbReference>
<dbReference type="Pfam" id="PF14522">
    <property type="entry name" value="Cytochrome_C7"/>
    <property type="match status" value="1"/>
</dbReference>
<dbReference type="PANTHER" id="PTHR39425">
    <property type="entry name" value="LIPOPROTEIN CYTOCHROME C"/>
    <property type="match status" value="1"/>
</dbReference>
<dbReference type="Gene3D" id="3.90.10.10">
    <property type="entry name" value="Cytochrome C3"/>
    <property type="match status" value="2"/>
</dbReference>
<name>A0A9W6G1D1_9BACT</name>
<dbReference type="SUPFAM" id="SSF48695">
    <property type="entry name" value="Multiheme cytochromes"/>
    <property type="match status" value="1"/>
</dbReference>
<accession>A0A9W6G1D1</accession>
<dbReference type="EMBL" id="BSDS01000002">
    <property type="protein sequence ID" value="GLI39049.1"/>
    <property type="molecule type" value="Genomic_DNA"/>
</dbReference>
<dbReference type="PANTHER" id="PTHR39425:SF1">
    <property type="entry name" value="CYTOCHROME C7-LIKE DOMAIN-CONTAINING PROTEIN"/>
    <property type="match status" value="1"/>
</dbReference>
<protein>
    <submittedName>
        <fullName evidence="3">Class III cytochrome C domain protein</fullName>
    </submittedName>
</protein>
<dbReference type="InterPro" id="IPR029467">
    <property type="entry name" value="Cyt_c7-like"/>
</dbReference>
<dbReference type="AlphaFoldDB" id="A0A9W6G1D1"/>
<sequence>MNKVRLIIGLAIVTVAIVAASVLLYILPLDVRDHSPVQPLRFSHKLHAGDNGIHCLFCHSYALKSPAAGIPSMEECRACHLFISPNAPEIKKLMKYWEKREPIPWVRVYSLPDFVYFPHMMHVRAKLPCAACHGEVATMERITRSASLKMGWCLNCHQKHKASIDCWTCHK</sequence>